<feature type="region of interest" description="Disordered" evidence="1">
    <location>
        <begin position="411"/>
        <end position="471"/>
    </location>
</feature>
<evidence type="ECO:0000313" key="3">
    <source>
        <dbReference type="Proteomes" id="UP000008743"/>
    </source>
</evidence>
<keyword evidence="3" id="KW-1185">Reference proteome</keyword>
<feature type="compositionally biased region" description="Low complexity" evidence="1">
    <location>
        <begin position="917"/>
        <end position="936"/>
    </location>
</feature>
<feature type="compositionally biased region" description="Acidic residues" evidence="1">
    <location>
        <begin position="882"/>
        <end position="909"/>
    </location>
</feature>
<feature type="compositionally biased region" description="Basic and acidic residues" evidence="1">
    <location>
        <begin position="859"/>
        <end position="881"/>
    </location>
</feature>
<dbReference type="InParanoid" id="A0A0D2WW02"/>
<dbReference type="InterPro" id="IPR038545">
    <property type="entry name" value="Znf_DBF_sf"/>
</dbReference>
<dbReference type="EMBL" id="KE346373">
    <property type="protein sequence ID" value="KJE97075.1"/>
    <property type="molecule type" value="Genomic_DNA"/>
</dbReference>
<feature type="compositionally biased region" description="Polar residues" evidence="1">
    <location>
        <begin position="790"/>
        <end position="803"/>
    </location>
</feature>
<feature type="compositionally biased region" description="Basic and acidic residues" evidence="1">
    <location>
        <begin position="1"/>
        <end position="13"/>
    </location>
</feature>
<feature type="region of interest" description="Disordered" evidence="1">
    <location>
        <begin position="790"/>
        <end position="838"/>
    </location>
</feature>
<feature type="region of interest" description="Disordered" evidence="1">
    <location>
        <begin position="859"/>
        <end position="958"/>
    </location>
</feature>
<feature type="compositionally biased region" description="Low complexity" evidence="1">
    <location>
        <begin position="571"/>
        <end position="586"/>
    </location>
</feature>
<feature type="compositionally biased region" description="Pro residues" evidence="1">
    <location>
        <begin position="14"/>
        <end position="23"/>
    </location>
</feature>
<feature type="compositionally biased region" description="Low complexity" evidence="1">
    <location>
        <begin position="824"/>
        <end position="833"/>
    </location>
</feature>
<evidence type="ECO:0008006" key="4">
    <source>
        <dbReference type="Google" id="ProtNLM"/>
    </source>
</evidence>
<protein>
    <recommendedName>
        <fullName evidence="4">DBF4-type domain-containing protein</fullName>
    </recommendedName>
</protein>
<name>A0A0D2WW02_CAPO3</name>
<organism evidence="2 3">
    <name type="scientific">Capsaspora owczarzaki (strain ATCC 30864)</name>
    <dbReference type="NCBI Taxonomy" id="595528"/>
    <lineage>
        <taxon>Eukaryota</taxon>
        <taxon>Filasterea</taxon>
        <taxon>Capsaspora</taxon>
    </lineage>
</organism>
<feature type="compositionally biased region" description="Low complexity" evidence="1">
    <location>
        <begin position="71"/>
        <end position="100"/>
    </location>
</feature>
<feature type="region of interest" description="Disordered" evidence="1">
    <location>
        <begin position="1"/>
        <end position="105"/>
    </location>
</feature>
<gene>
    <name evidence="2" type="ORF">CAOG_007547</name>
</gene>
<dbReference type="RefSeq" id="XP_004343421.2">
    <property type="nucleotide sequence ID" value="XM_004343371.2"/>
</dbReference>
<proteinExistence type="predicted"/>
<feature type="compositionally biased region" description="Polar residues" evidence="1">
    <location>
        <begin position="461"/>
        <end position="471"/>
    </location>
</feature>
<accession>A0A0D2WW02</accession>
<evidence type="ECO:0000313" key="2">
    <source>
        <dbReference type="EMBL" id="KJE97075.1"/>
    </source>
</evidence>
<dbReference type="AlphaFoldDB" id="A0A0D2WW02"/>
<reference evidence="3" key="1">
    <citation type="submission" date="2011-02" db="EMBL/GenBank/DDBJ databases">
        <title>The Genome Sequence of Capsaspora owczarzaki ATCC 30864.</title>
        <authorList>
            <person name="Russ C."/>
            <person name="Cuomo C."/>
            <person name="Burger G."/>
            <person name="Gray M.W."/>
            <person name="Holland P.W.H."/>
            <person name="King N."/>
            <person name="Lang F.B.F."/>
            <person name="Roger A.J."/>
            <person name="Ruiz-Trillo I."/>
            <person name="Young S.K."/>
            <person name="Zeng Q."/>
            <person name="Gargeya S."/>
            <person name="Alvarado L."/>
            <person name="Berlin A."/>
            <person name="Chapman S.B."/>
            <person name="Chen Z."/>
            <person name="Freedman E."/>
            <person name="Gellesch M."/>
            <person name="Goldberg J."/>
            <person name="Griggs A."/>
            <person name="Gujja S."/>
            <person name="Heilman E."/>
            <person name="Heiman D."/>
            <person name="Howarth C."/>
            <person name="Mehta T."/>
            <person name="Neiman D."/>
            <person name="Pearson M."/>
            <person name="Roberts A."/>
            <person name="Saif S."/>
            <person name="Shea T."/>
            <person name="Shenoy N."/>
            <person name="Sisk P."/>
            <person name="Stolte C."/>
            <person name="Sykes S."/>
            <person name="White J."/>
            <person name="Yandava C."/>
            <person name="Haas B."/>
            <person name="Nusbaum C."/>
            <person name="Birren B."/>
        </authorList>
    </citation>
    <scope>NUCLEOTIDE SEQUENCE</scope>
    <source>
        <strain evidence="3">ATCC 30864</strain>
    </source>
</reference>
<dbReference type="Proteomes" id="UP000008743">
    <property type="component" value="Unassembled WGS sequence"/>
</dbReference>
<evidence type="ECO:0000256" key="1">
    <source>
        <dbReference type="SAM" id="MobiDB-lite"/>
    </source>
</evidence>
<sequence length="958" mass="101313">MESHSAESGDRLPPDSPPAPSPPARAALATSHASPSGSVARTPGSTAVVSSTAHFHNLPKPPSRPLPPPSTTTTTTTTTATAATTSQSTSGTPTATASTATERKRKTVQRIFGCDRPVIHLQCAQQQQSVIIDGLRELGLNVNPFWAQDVTHLIIHQPKDGSTSAGRVANSETTSVLDGAQPRHASVANSTIIASSIYAAAAAASAAQGHAAAVGSANRPANSATQPFSTPLLDTAGSPLPSSLTSFTASTKRSGVGRPFVQQRHFPSETSPASILPATQLGSSLSKGRINVLLANDSKPQAASAPPAPASSASDIIRQAHAWGVKILDAGYMARVCTEVLEQSLRGHTNSELSRHAAAAGSSIPGKPHSGLDLVSFAKHFVKIEDKSGKYLPTILEFDQPVQGPINTTLKQREDARRSAATHPGRLPEDTRARLQPTQLPSASMDVSRESRDTMGLPTRHTLSTTSHPTSMVSAALTRKAPLEGPNLPFQFRTVPARLMQMNNIANVRNDPSNATPTPKKAPGQDPGILKPEHGGQPMAEEFLRENPQSGSGAPRPRLMLQFSPALGRDAATTPPRGAGRTTPTTPSAPNPLTPTHQHRPSMLVTSSGMVSPGGEFTIPTPPLNARAANGRVGSPLVPSLQPAAIALSNSPTPAILQARGARATMMSTQGRAVRTHNQTQAPRAAATQVAATVANSANRPRPYKRRAQQPPFCEICSTAVVGPLDQHVALPKHANFLARGSNYRELDKYINRSSLHDMTSILSRIAQVLQVPQSLLEPQFEVYSLSASSDSEWPDAHSSSDAQRQDMVLESSPHDGESDEASGDSSPSASSPQPNLARPIAMPDIQIKVNYTCVHVRSDTELPSKRQRRTEGDEFVRDENILADDDEQSHDDEQDSDDDDDEDEDDELSILYRLQASTKAAPSSSAQSTSVSALAIAGSEPEAPSVSFSSRVLRPRV</sequence>
<feature type="region of interest" description="Disordered" evidence="1">
    <location>
        <begin position="568"/>
        <end position="623"/>
    </location>
</feature>
<feature type="compositionally biased region" description="Polar residues" evidence="1">
    <location>
        <begin position="508"/>
        <end position="517"/>
    </location>
</feature>
<feature type="compositionally biased region" description="Polar residues" evidence="1">
    <location>
        <begin position="31"/>
        <end position="54"/>
    </location>
</feature>
<feature type="compositionally biased region" description="Pro residues" evidence="1">
    <location>
        <begin position="59"/>
        <end position="70"/>
    </location>
</feature>
<feature type="region of interest" description="Disordered" evidence="1">
    <location>
        <begin position="508"/>
        <end position="536"/>
    </location>
</feature>
<dbReference type="Gene3D" id="6.10.250.3410">
    <property type="entry name" value="DBF zinc finger"/>
    <property type="match status" value="1"/>
</dbReference>